<comment type="caution">
    <text evidence="2">The sequence shown here is derived from an EMBL/GenBank/DDBJ whole genome shotgun (WGS) entry which is preliminary data.</text>
</comment>
<evidence type="ECO:0000256" key="1">
    <source>
        <dbReference type="SAM" id="SignalP"/>
    </source>
</evidence>
<feature type="chain" id="PRO_5045339883" description="Secreted protein" evidence="1">
    <location>
        <begin position="26"/>
        <end position="130"/>
    </location>
</feature>
<name>A0ABW4K828_9HYPH</name>
<dbReference type="InterPro" id="IPR006311">
    <property type="entry name" value="TAT_signal"/>
</dbReference>
<accession>A0ABW4K828</accession>
<dbReference type="Proteomes" id="UP001597308">
    <property type="component" value="Unassembled WGS sequence"/>
</dbReference>
<organism evidence="2 3">
    <name type="scientific">Methylopila henanensis</name>
    <dbReference type="NCBI Taxonomy" id="873516"/>
    <lineage>
        <taxon>Bacteria</taxon>
        <taxon>Pseudomonadati</taxon>
        <taxon>Pseudomonadota</taxon>
        <taxon>Alphaproteobacteria</taxon>
        <taxon>Hyphomicrobiales</taxon>
        <taxon>Methylopilaceae</taxon>
        <taxon>Methylopila</taxon>
    </lineage>
</organism>
<sequence>MQPTAARRRFRHAAAVLAVALFALAGLPGLSAAAELVAPDALKTGWFDGRTVSTTGPRGGRSDFVFTPNGKVTRTGGRAGAATDGTWRLDDDGFCMKLGQARRESCYLAIRSGDSLKVVRRSGGAFVWAR</sequence>
<dbReference type="PROSITE" id="PS51318">
    <property type="entry name" value="TAT"/>
    <property type="match status" value="1"/>
</dbReference>
<evidence type="ECO:0000313" key="2">
    <source>
        <dbReference type="EMBL" id="MFD1703942.1"/>
    </source>
</evidence>
<proteinExistence type="predicted"/>
<keyword evidence="3" id="KW-1185">Reference proteome</keyword>
<keyword evidence="1" id="KW-0732">Signal</keyword>
<evidence type="ECO:0008006" key="4">
    <source>
        <dbReference type="Google" id="ProtNLM"/>
    </source>
</evidence>
<feature type="signal peptide" evidence="1">
    <location>
        <begin position="1"/>
        <end position="25"/>
    </location>
</feature>
<dbReference type="RefSeq" id="WP_378800032.1">
    <property type="nucleotide sequence ID" value="NZ_JBHUER010000009.1"/>
</dbReference>
<evidence type="ECO:0000313" key="3">
    <source>
        <dbReference type="Proteomes" id="UP001597308"/>
    </source>
</evidence>
<dbReference type="EMBL" id="JBHUER010000009">
    <property type="protein sequence ID" value="MFD1703942.1"/>
    <property type="molecule type" value="Genomic_DNA"/>
</dbReference>
<protein>
    <recommendedName>
        <fullName evidence="4">Secreted protein</fullName>
    </recommendedName>
</protein>
<reference evidence="3" key="1">
    <citation type="journal article" date="2019" name="Int. J. Syst. Evol. Microbiol.">
        <title>The Global Catalogue of Microorganisms (GCM) 10K type strain sequencing project: providing services to taxonomists for standard genome sequencing and annotation.</title>
        <authorList>
            <consortium name="The Broad Institute Genomics Platform"/>
            <consortium name="The Broad Institute Genome Sequencing Center for Infectious Disease"/>
            <person name="Wu L."/>
            <person name="Ma J."/>
        </authorList>
    </citation>
    <scope>NUCLEOTIDE SEQUENCE [LARGE SCALE GENOMIC DNA]</scope>
    <source>
        <strain evidence="3">KCTC 23707</strain>
    </source>
</reference>
<gene>
    <name evidence="2" type="ORF">ACFSCV_13110</name>
</gene>